<feature type="transmembrane region" description="Helical" evidence="6">
    <location>
        <begin position="130"/>
        <end position="149"/>
    </location>
</feature>
<organism evidence="8 9">
    <name type="scientific">Helobdella robusta</name>
    <name type="common">Californian leech</name>
    <dbReference type="NCBI Taxonomy" id="6412"/>
    <lineage>
        <taxon>Eukaryota</taxon>
        <taxon>Metazoa</taxon>
        <taxon>Spiralia</taxon>
        <taxon>Lophotrochozoa</taxon>
        <taxon>Annelida</taxon>
        <taxon>Clitellata</taxon>
        <taxon>Hirudinea</taxon>
        <taxon>Rhynchobdellida</taxon>
        <taxon>Glossiphoniidae</taxon>
        <taxon>Helobdella</taxon>
    </lineage>
</organism>
<dbReference type="Pfam" id="PF13520">
    <property type="entry name" value="AA_permease_2"/>
    <property type="match status" value="1"/>
</dbReference>
<evidence type="ECO:0000313" key="7">
    <source>
        <dbReference type="EMBL" id="ESN96334.1"/>
    </source>
</evidence>
<keyword evidence="4 6" id="KW-0472">Membrane</keyword>
<reference evidence="9" key="1">
    <citation type="submission" date="2012-12" db="EMBL/GenBank/DDBJ databases">
        <authorList>
            <person name="Hellsten U."/>
            <person name="Grimwood J."/>
            <person name="Chapman J.A."/>
            <person name="Shapiro H."/>
            <person name="Aerts A."/>
            <person name="Otillar R.P."/>
            <person name="Terry A.Y."/>
            <person name="Boore J.L."/>
            <person name="Simakov O."/>
            <person name="Marletaz F."/>
            <person name="Cho S.-J."/>
            <person name="Edsinger-Gonzales E."/>
            <person name="Havlak P."/>
            <person name="Kuo D.-H."/>
            <person name="Larsson T."/>
            <person name="Lv J."/>
            <person name="Arendt D."/>
            <person name="Savage R."/>
            <person name="Osoegawa K."/>
            <person name="de Jong P."/>
            <person name="Lindberg D.R."/>
            <person name="Seaver E.C."/>
            <person name="Weisblat D.A."/>
            <person name="Putnam N.H."/>
            <person name="Grigoriev I.V."/>
            <person name="Rokhsar D.S."/>
        </authorList>
    </citation>
    <scope>NUCLEOTIDE SEQUENCE</scope>
</reference>
<dbReference type="STRING" id="6412.T1ETZ7"/>
<dbReference type="PANTHER" id="PTHR43243">
    <property type="entry name" value="INNER MEMBRANE TRANSPORTER YGJI-RELATED"/>
    <property type="match status" value="1"/>
</dbReference>
<feature type="region of interest" description="Disordered" evidence="5">
    <location>
        <begin position="476"/>
        <end position="573"/>
    </location>
</feature>
<dbReference type="KEGG" id="hro:HELRODRAFT_163387"/>
<name>T1ETZ7_HELRO</name>
<dbReference type="AlphaFoldDB" id="T1ETZ7"/>
<feature type="region of interest" description="Disordered" evidence="5">
    <location>
        <begin position="419"/>
        <end position="446"/>
    </location>
</feature>
<dbReference type="GeneID" id="20200047"/>
<evidence type="ECO:0000313" key="9">
    <source>
        <dbReference type="Proteomes" id="UP000015101"/>
    </source>
</evidence>
<dbReference type="GO" id="GO:0015189">
    <property type="term" value="F:L-lysine transmembrane transporter activity"/>
    <property type="evidence" value="ECO:0000318"/>
    <property type="project" value="GO_Central"/>
</dbReference>
<evidence type="ECO:0000256" key="4">
    <source>
        <dbReference type="ARBA" id="ARBA00023136"/>
    </source>
</evidence>
<gene>
    <name evidence="8" type="primary">20200047</name>
    <name evidence="7" type="ORF">HELRODRAFT_163387</name>
</gene>
<dbReference type="GO" id="GO:1903352">
    <property type="term" value="P:L-ornithine transmembrane transport"/>
    <property type="evidence" value="ECO:0000318"/>
    <property type="project" value="GO_Central"/>
</dbReference>
<dbReference type="GO" id="GO:0061459">
    <property type="term" value="F:L-arginine transmembrane transporter activity"/>
    <property type="evidence" value="ECO:0000318"/>
    <property type="project" value="GO_Central"/>
</dbReference>
<feature type="transmembrane region" description="Helical" evidence="6">
    <location>
        <begin position="273"/>
        <end position="297"/>
    </location>
</feature>
<feature type="transmembrane region" description="Helical" evidence="6">
    <location>
        <begin position="156"/>
        <end position="176"/>
    </location>
</feature>
<dbReference type="PANTHER" id="PTHR43243:SF105">
    <property type="entry name" value="CATIONIC AMINO ACID TRANSPORTER C-TERMINAL DOMAIN-CONTAINING PROTEIN"/>
    <property type="match status" value="1"/>
</dbReference>
<feature type="compositionally biased region" description="Polar residues" evidence="5">
    <location>
        <begin position="556"/>
        <end position="566"/>
    </location>
</feature>
<feature type="compositionally biased region" description="Polar residues" evidence="5">
    <location>
        <begin position="419"/>
        <end position="434"/>
    </location>
</feature>
<feature type="transmembrane region" description="Helical" evidence="6">
    <location>
        <begin position="325"/>
        <end position="344"/>
    </location>
</feature>
<proteinExistence type="predicted"/>
<evidence type="ECO:0000256" key="6">
    <source>
        <dbReference type="SAM" id="Phobius"/>
    </source>
</evidence>
<protein>
    <recommendedName>
        <fullName evidence="10">Cationic amino acid transporter C-terminal domain-containing protein</fullName>
    </recommendedName>
</protein>
<dbReference type="OrthoDB" id="3900342at2759"/>
<dbReference type="RefSeq" id="XP_009025514.1">
    <property type="nucleotide sequence ID" value="XM_009027266.1"/>
</dbReference>
<dbReference type="FunFam" id="1.20.1740.10:FF:000010">
    <property type="entry name" value="probable cationic amino acid transporter"/>
    <property type="match status" value="1"/>
</dbReference>
<feature type="compositionally biased region" description="Low complexity" evidence="5">
    <location>
        <begin position="493"/>
        <end position="510"/>
    </location>
</feature>
<feature type="transmembrane region" description="Helical" evidence="6">
    <location>
        <begin position="60"/>
        <end position="81"/>
    </location>
</feature>
<dbReference type="EMBL" id="AMQM01001382">
    <property type="status" value="NOT_ANNOTATED_CDS"/>
    <property type="molecule type" value="Genomic_DNA"/>
</dbReference>
<comment type="subcellular location">
    <subcellularLocation>
        <location evidence="1">Membrane</location>
        <topology evidence="1">Multi-pass membrane protein</topology>
    </subcellularLocation>
</comment>
<evidence type="ECO:0000313" key="8">
    <source>
        <dbReference type="EnsemblMetazoa" id="HelroP163387"/>
    </source>
</evidence>
<dbReference type="Proteomes" id="UP000015101">
    <property type="component" value="Unassembled WGS sequence"/>
</dbReference>
<dbReference type="EnsemblMetazoa" id="HelroT163387">
    <property type="protein sequence ID" value="HelroP163387"/>
    <property type="gene ID" value="HelroG163387"/>
</dbReference>
<feature type="transmembrane region" description="Helical" evidence="6">
    <location>
        <begin position="24"/>
        <end position="48"/>
    </location>
</feature>
<dbReference type="eggNOG" id="KOG1286">
    <property type="taxonomic scope" value="Eukaryota"/>
</dbReference>
<feature type="transmembrane region" description="Helical" evidence="6">
    <location>
        <begin position="188"/>
        <end position="208"/>
    </location>
</feature>
<dbReference type="GO" id="GO:0005886">
    <property type="term" value="C:plasma membrane"/>
    <property type="evidence" value="ECO:0000318"/>
    <property type="project" value="GO_Central"/>
</dbReference>
<feature type="transmembrane region" description="Helical" evidence="6">
    <location>
        <begin position="350"/>
        <end position="371"/>
    </location>
</feature>
<dbReference type="Gene3D" id="1.20.1740.10">
    <property type="entry name" value="Amino acid/polyamine transporter I"/>
    <property type="match status" value="1"/>
</dbReference>
<keyword evidence="9" id="KW-1185">Reference proteome</keyword>
<sequence length="573" mass="61708">MANSVGSTLGAGVYLLIGTVAKTLAGPAVVVSFLVAAVASFLAGICYAEFSARVPKAGSAYIYSYVSVGEFWAFVIGWNMILENIIGAAASGKAWSQFVDSIFNDTIRMTLEEKVGIREGTGWFDSYPDVLALGFIIVVTILSCIGVKISLRINMIFTVINLVVICCIVSVGLVYARFENWTNSPGGFFPFGFRGTMAGAATCFYSFVGFDTIATSGEESTNPTRHVPIAIIITLSLCLLAYLSVSSVLTLLVPWNTLAMTAALPKAFAQRGIVGAEIAIGIGGVCGLTAATLAVLYPLPRSIYSMAQDGLMFHWLGKIWKKTDIPVVAMCISGVLVAVSALLLDLDSLIEMMSLGTLMAYTMVAISVLILRYQKETVGLHANNSTDHFPDNVLNNERTTESLNAENSSRPASVTTILSTNASSTSKQARLSSNESEKASLGEDTGLLKVAEPGSKVRYVPTKTTTIVKKIKPRFEADDSEAEEDAFQSKTPTTSNNATTTEAASEASVVEEYRAKVRQEQEEQRLKQEMREESSKHISQPLSIKLTRGKYEPMDSSMTSLSTNISPEEPTFK</sequence>
<accession>T1ETZ7</accession>
<feature type="compositionally biased region" description="Basic and acidic residues" evidence="5">
    <location>
        <begin position="511"/>
        <end position="536"/>
    </location>
</feature>
<dbReference type="CTD" id="20200047"/>
<dbReference type="GO" id="GO:0097638">
    <property type="term" value="P:L-arginine import across plasma membrane"/>
    <property type="evidence" value="ECO:0000318"/>
    <property type="project" value="GO_Central"/>
</dbReference>
<evidence type="ECO:0000256" key="5">
    <source>
        <dbReference type="SAM" id="MobiDB-lite"/>
    </source>
</evidence>
<evidence type="ECO:0008006" key="10">
    <source>
        <dbReference type="Google" id="ProtNLM"/>
    </source>
</evidence>
<dbReference type="InParanoid" id="T1ETZ7"/>
<reference evidence="7 9" key="2">
    <citation type="journal article" date="2013" name="Nature">
        <title>Insights into bilaterian evolution from three spiralian genomes.</title>
        <authorList>
            <person name="Simakov O."/>
            <person name="Marletaz F."/>
            <person name="Cho S.J."/>
            <person name="Edsinger-Gonzales E."/>
            <person name="Havlak P."/>
            <person name="Hellsten U."/>
            <person name="Kuo D.H."/>
            <person name="Larsson T."/>
            <person name="Lv J."/>
            <person name="Arendt D."/>
            <person name="Savage R."/>
            <person name="Osoegawa K."/>
            <person name="de Jong P."/>
            <person name="Grimwood J."/>
            <person name="Chapman J.A."/>
            <person name="Shapiro H."/>
            <person name="Aerts A."/>
            <person name="Otillar R.P."/>
            <person name="Terry A.Y."/>
            <person name="Boore J.L."/>
            <person name="Grigoriev I.V."/>
            <person name="Lindberg D.R."/>
            <person name="Seaver E.C."/>
            <person name="Weisblat D.A."/>
            <person name="Putnam N.H."/>
            <person name="Rokhsar D.S."/>
        </authorList>
    </citation>
    <scope>NUCLEOTIDE SEQUENCE</scope>
</reference>
<keyword evidence="2 6" id="KW-0812">Transmembrane</keyword>
<dbReference type="OMA" id="RINMIFT"/>
<dbReference type="InterPro" id="IPR002293">
    <property type="entry name" value="AA/rel_permease1"/>
</dbReference>
<dbReference type="HOGENOM" id="CLU_475919_0_0_1"/>
<reference evidence="8" key="3">
    <citation type="submission" date="2015-06" db="UniProtKB">
        <authorList>
            <consortium name="EnsemblMetazoa"/>
        </authorList>
    </citation>
    <scope>IDENTIFICATION</scope>
</reference>
<dbReference type="GO" id="GO:0000064">
    <property type="term" value="F:L-ornithine transmembrane transporter activity"/>
    <property type="evidence" value="ECO:0000318"/>
    <property type="project" value="GO_Central"/>
</dbReference>
<feature type="transmembrane region" description="Helical" evidence="6">
    <location>
        <begin position="229"/>
        <end position="253"/>
    </location>
</feature>
<evidence type="ECO:0000256" key="2">
    <source>
        <dbReference type="ARBA" id="ARBA00022692"/>
    </source>
</evidence>
<evidence type="ECO:0000256" key="1">
    <source>
        <dbReference type="ARBA" id="ARBA00004141"/>
    </source>
</evidence>
<dbReference type="EMBL" id="KB097495">
    <property type="protein sequence ID" value="ESN96334.1"/>
    <property type="molecule type" value="Genomic_DNA"/>
</dbReference>
<evidence type="ECO:0000256" key="3">
    <source>
        <dbReference type="ARBA" id="ARBA00022989"/>
    </source>
</evidence>
<keyword evidence="3 6" id="KW-1133">Transmembrane helix</keyword>